<keyword evidence="8" id="KW-1185">Reference proteome</keyword>
<feature type="domain" description="Tyr recombinase" evidence="5">
    <location>
        <begin position="185"/>
        <end position="404"/>
    </location>
</feature>
<evidence type="ECO:0000256" key="1">
    <source>
        <dbReference type="ARBA" id="ARBA00022908"/>
    </source>
</evidence>
<dbReference type="InterPro" id="IPR011010">
    <property type="entry name" value="DNA_brk_join_enz"/>
</dbReference>
<evidence type="ECO:0000313" key="7">
    <source>
        <dbReference type="EMBL" id="TWP33973.1"/>
    </source>
</evidence>
<reference evidence="7 8" key="1">
    <citation type="submission" date="2019-05" db="EMBL/GenBank/DDBJ databases">
        <authorList>
            <person name="Lee S.D."/>
        </authorList>
    </citation>
    <scope>NUCLEOTIDE SEQUENCE [LARGE SCALE GENOMIC DNA]</scope>
    <source>
        <strain evidence="7 8">C5-26</strain>
    </source>
</reference>
<keyword evidence="2 4" id="KW-0238">DNA-binding</keyword>
<dbReference type="GO" id="GO:0003677">
    <property type="term" value="F:DNA binding"/>
    <property type="evidence" value="ECO:0007669"/>
    <property type="project" value="UniProtKB-UniRule"/>
</dbReference>
<comment type="caution">
    <text evidence="7">The sequence shown here is derived from an EMBL/GenBank/DDBJ whole genome shotgun (WGS) entry which is preliminary data.</text>
</comment>
<dbReference type="PROSITE" id="PS51900">
    <property type="entry name" value="CB"/>
    <property type="match status" value="1"/>
</dbReference>
<reference evidence="7 8" key="2">
    <citation type="submission" date="2019-08" db="EMBL/GenBank/DDBJ databases">
        <title>Jejuicoccus antrihumi gen. nov., sp. nov., a new member of the family Dermacoccaceae isolated from a cave.</title>
        <authorList>
            <person name="Schumann P."/>
            <person name="Kim I.S."/>
        </authorList>
    </citation>
    <scope>NUCLEOTIDE SEQUENCE [LARGE SCALE GENOMIC DNA]</scope>
    <source>
        <strain evidence="7 8">C5-26</strain>
    </source>
</reference>
<evidence type="ECO:0000256" key="2">
    <source>
        <dbReference type="ARBA" id="ARBA00023125"/>
    </source>
</evidence>
<dbReference type="InterPro" id="IPR050090">
    <property type="entry name" value="Tyrosine_recombinase_XerCD"/>
</dbReference>
<dbReference type="Pfam" id="PF00589">
    <property type="entry name" value="Phage_integrase"/>
    <property type="match status" value="1"/>
</dbReference>
<dbReference type="InterPro" id="IPR013762">
    <property type="entry name" value="Integrase-like_cat_sf"/>
</dbReference>
<dbReference type="InterPro" id="IPR002104">
    <property type="entry name" value="Integrase_catalytic"/>
</dbReference>
<protein>
    <submittedName>
        <fullName evidence="7">Site-specific integrase</fullName>
    </submittedName>
</protein>
<dbReference type="InterPro" id="IPR010998">
    <property type="entry name" value="Integrase_recombinase_N"/>
</dbReference>
<dbReference type="OrthoDB" id="1822491at2"/>
<dbReference type="InterPro" id="IPR044068">
    <property type="entry name" value="CB"/>
</dbReference>
<evidence type="ECO:0000259" key="6">
    <source>
        <dbReference type="PROSITE" id="PS51900"/>
    </source>
</evidence>
<dbReference type="EMBL" id="VCQV01000033">
    <property type="protein sequence ID" value="TWP33973.1"/>
    <property type="molecule type" value="Genomic_DNA"/>
</dbReference>
<dbReference type="PANTHER" id="PTHR30349:SF91">
    <property type="entry name" value="INTA PROTEIN"/>
    <property type="match status" value="1"/>
</dbReference>
<dbReference type="Proteomes" id="UP000320244">
    <property type="component" value="Unassembled WGS sequence"/>
</dbReference>
<feature type="domain" description="Core-binding (CB)" evidence="6">
    <location>
        <begin position="75"/>
        <end position="164"/>
    </location>
</feature>
<name>A0A563DVK2_9MICO</name>
<dbReference type="CDD" id="cd01189">
    <property type="entry name" value="INT_ICEBs1_C_like"/>
    <property type="match status" value="1"/>
</dbReference>
<keyword evidence="1" id="KW-0229">DNA integration</keyword>
<dbReference type="GO" id="GO:0015074">
    <property type="term" value="P:DNA integration"/>
    <property type="evidence" value="ECO:0007669"/>
    <property type="project" value="UniProtKB-KW"/>
</dbReference>
<dbReference type="PANTHER" id="PTHR30349">
    <property type="entry name" value="PHAGE INTEGRASE-RELATED"/>
    <property type="match status" value="1"/>
</dbReference>
<accession>A0A563DVK2</accession>
<dbReference type="PROSITE" id="PS51898">
    <property type="entry name" value="TYR_RECOMBINASE"/>
    <property type="match status" value="1"/>
</dbReference>
<evidence type="ECO:0000313" key="8">
    <source>
        <dbReference type="Proteomes" id="UP000320244"/>
    </source>
</evidence>
<sequence>MADPKRPKQPHGRSSIYKGVDGWWHGRVSIGVRDDGGADRRHVRGTSKAVVTSKVRALEKLRDEKSVPLPGSAKWTVEAWLIHWLDNIAASHVKATTLSAYRVAVHHHLIPGIGKHKLDALQPEHLESLYRRMLAQPTKFGEQTKPATVHQVHRTIRTALNEAVRRGHLSQNPATIARPPRVDPHDVEPFAVDEVKRLFLTAAKRRNGVRWVLALALGLRQGEALGLQWSDVDFQTHVLTIRRSRLRPDYAHGCGGTCGRRYAGYCPARTKTNADTDTTKSRAGRRQIGLPDQLVWLLDQHQDAQAAERSHAGAAWHEGGWIFATETGEPLNPRTDWAHWKELLKEADIRDSRLHDARHTAATVLLLLGVSQPTIMSVMGWSNPAMTQRYAHVIAPIRQDVARQLGGLLWGDQRGAN</sequence>
<dbReference type="Pfam" id="PF14659">
    <property type="entry name" value="Phage_int_SAM_3"/>
    <property type="match status" value="1"/>
</dbReference>
<dbReference type="Gene3D" id="1.10.150.130">
    <property type="match status" value="1"/>
</dbReference>
<gene>
    <name evidence="7" type="ORF">FGL98_19280</name>
</gene>
<dbReference type="RefSeq" id="WP_146319509.1">
    <property type="nucleotide sequence ID" value="NZ_VCQV01000033.1"/>
</dbReference>
<dbReference type="GO" id="GO:0006310">
    <property type="term" value="P:DNA recombination"/>
    <property type="evidence" value="ECO:0007669"/>
    <property type="project" value="UniProtKB-KW"/>
</dbReference>
<organism evidence="7 8">
    <name type="scientific">Leekyejoonella antrihumi</name>
    <dbReference type="NCBI Taxonomy" id="1660198"/>
    <lineage>
        <taxon>Bacteria</taxon>
        <taxon>Bacillati</taxon>
        <taxon>Actinomycetota</taxon>
        <taxon>Actinomycetes</taxon>
        <taxon>Micrococcales</taxon>
        <taxon>Dermacoccaceae</taxon>
        <taxon>Leekyejoonella</taxon>
    </lineage>
</organism>
<dbReference type="Gene3D" id="1.10.443.10">
    <property type="entry name" value="Intergrase catalytic core"/>
    <property type="match status" value="1"/>
</dbReference>
<dbReference type="SUPFAM" id="SSF56349">
    <property type="entry name" value="DNA breaking-rejoining enzymes"/>
    <property type="match status" value="1"/>
</dbReference>
<evidence type="ECO:0000256" key="3">
    <source>
        <dbReference type="ARBA" id="ARBA00023172"/>
    </source>
</evidence>
<keyword evidence="3" id="KW-0233">DNA recombination</keyword>
<evidence type="ECO:0000256" key="4">
    <source>
        <dbReference type="PROSITE-ProRule" id="PRU01248"/>
    </source>
</evidence>
<evidence type="ECO:0000259" key="5">
    <source>
        <dbReference type="PROSITE" id="PS51898"/>
    </source>
</evidence>
<dbReference type="AlphaFoldDB" id="A0A563DVK2"/>
<proteinExistence type="predicted"/>
<dbReference type="InterPro" id="IPR004107">
    <property type="entry name" value="Integrase_SAM-like_N"/>
</dbReference>